<evidence type="ECO:0000256" key="3">
    <source>
        <dbReference type="ARBA" id="ARBA00022670"/>
    </source>
</evidence>
<name>A0A9D4YXN0_CHLVU</name>
<dbReference type="GO" id="GO:0046872">
    <property type="term" value="F:metal ion binding"/>
    <property type="evidence" value="ECO:0007669"/>
    <property type="project" value="UniProtKB-KW"/>
</dbReference>
<feature type="domain" description="Peptidase M16 C-terminal" evidence="11">
    <location>
        <begin position="264"/>
        <end position="442"/>
    </location>
</feature>
<feature type="compositionally biased region" description="Low complexity" evidence="9">
    <location>
        <begin position="596"/>
        <end position="608"/>
    </location>
</feature>
<comment type="cofactor">
    <cofactor evidence="1">
        <name>Zn(2+)</name>
        <dbReference type="ChEBI" id="CHEBI:29105"/>
    </cofactor>
</comment>
<dbReference type="FunFam" id="3.30.830.10:FF:000012">
    <property type="entry name" value="Protease 3"/>
    <property type="match status" value="1"/>
</dbReference>
<dbReference type="Pfam" id="PF22456">
    <property type="entry name" value="PqqF-like_C_4"/>
    <property type="match status" value="1"/>
</dbReference>
<dbReference type="Pfam" id="PF16187">
    <property type="entry name" value="Peptidase_M16_M"/>
    <property type="match status" value="2"/>
</dbReference>
<dbReference type="PANTHER" id="PTHR43690:SF18">
    <property type="entry name" value="INSULIN-DEGRADING ENZYME-RELATED"/>
    <property type="match status" value="1"/>
</dbReference>
<evidence type="ECO:0000256" key="1">
    <source>
        <dbReference type="ARBA" id="ARBA00001947"/>
    </source>
</evidence>
<evidence type="ECO:0000256" key="5">
    <source>
        <dbReference type="ARBA" id="ARBA00022801"/>
    </source>
</evidence>
<dbReference type="GO" id="GO:0006508">
    <property type="term" value="P:proteolysis"/>
    <property type="evidence" value="ECO:0007669"/>
    <property type="project" value="UniProtKB-KW"/>
</dbReference>
<dbReference type="InterPro" id="IPR032632">
    <property type="entry name" value="Peptidase_M16_M"/>
</dbReference>
<comment type="similarity">
    <text evidence="2 8">Belongs to the peptidase M16 family.</text>
</comment>
<dbReference type="InterPro" id="IPR001431">
    <property type="entry name" value="Pept_M16_Zn_BS"/>
</dbReference>
<feature type="region of interest" description="Disordered" evidence="9">
    <location>
        <begin position="596"/>
        <end position="621"/>
    </location>
</feature>
<dbReference type="SUPFAM" id="SSF63411">
    <property type="entry name" value="LuxS/MPP-like metallohydrolase"/>
    <property type="match status" value="4"/>
</dbReference>
<keyword evidence="5" id="KW-0378">Hydrolase</keyword>
<organism evidence="14 15">
    <name type="scientific">Chlorella vulgaris</name>
    <name type="common">Green alga</name>
    <dbReference type="NCBI Taxonomy" id="3077"/>
    <lineage>
        <taxon>Eukaryota</taxon>
        <taxon>Viridiplantae</taxon>
        <taxon>Chlorophyta</taxon>
        <taxon>core chlorophytes</taxon>
        <taxon>Trebouxiophyceae</taxon>
        <taxon>Chlorellales</taxon>
        <taxon>Chlorellaceae</taxon>
        <taxon>Chlorella clade</taxon>
        <taxon>Chlorella</taxon>
    </lineage>
</organism>
<reference evidence="14" key="2">
    <citation type="submission" date="2020-11" db="EMBL/GenBank/DDBJ databases">
        <authorList>
            <person name="Cecchin M."/>
            <person name="Marcolungo L."/>
            <person name="Rossato M."/>
            <person name="Girolomoni L."/>
            <person name="Cosentino E."/>
            <person name="Cuine S."/>
            <person name="Li-Beisson Y."/>
            <person name="Delledonne M."/>
            <person name="Ballottari M."/>
        </authorList>
    </citation>
    <scope>NUCLEOTIDE SEQUENCE</scope>
    <source>
        <strain evidence="14">211/11P</strain>
        <tissue evidence="14">Whole cell</tissue>
    </source>
</reference>
<feature type="compositionally biased region" description="Acidic residues" evidence="9">
    <location>
        <begin position="60"/>
        <end position="88"/>
    </location>
</feature>
<keyword evidence="7" id="KW-0482">Metalloprotease</keyword>
<dbReference type="EMBL" id="SIDB01000006">
    <property type="protein sequence ID" value="KAI3431613.1"/>
    <property type="molecule type" value="Genomic_DNA"/>
</dbReference>
<evidence type="ECO:0000256" key="4">
    <source>
        <dbReference type="ARBA" id="ARBA00022723"/>
    </source>
</evidence>
<sequence length="1093" mass="118888">MRSVEELSLKSPNDTKVYRLCTLDNGLQALLIHDPEINREGQQPAPASRDHQHAVNASAEDSDSMADDDEEGSDEEDESGSSDEEGSEEHEHVHRRRGQHTHSDDGGAVKKAAAALSVGVGHFTDPWSLQGLSHYLEHMLFMGSERYPDENDYDSFLTAHGGSSNAFTEEESTTFHFDVKPNSLRPALDRFAQFFIAPLIKADALGREVQAVDNEFSGVLQSDACRAMQLRCHTARKGHLFSKFGWGNAKSLVKDPAAAGIDVRAQLLQYYKDQYSAERMNLVVLGGEDLDTLQQWVEELFSAVPTGRGPRPQYGDAGPPFEGGRLYLLPAVKDEHRLTATFQLPCLNGTYRKKAEEYLAHFVGHEGSGSLLSALKARGWASELSAGVGDQSSVAWLFEVSITLTEAGLTAGPGCGLACVGLLFEFLALLRSPGPQRWAYDELATIAQMRFRFQEEEDAADYASGLAGDLFSYKPQHVLAGQYMFDDWDPALATELLAGMTPDAVRLDLCTHAYNSAAAAVLAGMPGASAGTEPWFNFPYTEALLPAELRQSWASATPSPEIALPPRNDYLPTDFSLCCEEAANGGNATGAATAATSQQGAATTNGTAIGEEDGSSVEPATAAAAAAAAAADSPTFPPPPSLLLDAPGLRVWHKLDSAFRQPRTNAYLRLYSAAGYASPRAAALSNLLIKLLEDALCETAYLAEVAGLHYGIWWEGGAGLDFKLFGFSQKLPLLAAFVFRSLTRLQVLPERFSRVKEALLRNYRNINMNPAKHAGYQRLLALKSRLWHADEVLAELTTLEVADVQAFLPALLEGLHIEAMLHGNIAAAQAAELAQQLHAELGGGTLSASARPAECCVQLPKGCSMLHRCRAKNAEEENSVVELYLQCCADTVQDRALLDMVEQLLYEPCFDTLRTKEQLGYSVHSGARRTHGVLGLCVSVVSGAHGPLHLDARIESFLGGFAESLAGMEEAEFEEQRESLLAIKMMKDRTMQEESDRAWDKISTRSYAFHSLRDECTHLRVLSLQQVREFYATYIAPGSATRRKLSIHIVGRAHAAELEVAPPAGVQLVDQPQELGKQLPFWPAMLGDAHACN</sequence>
<dbReference type="GO" id="GO:0004222">
    <property type="term" value="F:metalloendopeptidase activity"/>
    <property type="evidence" value="ECO:0007669"/>
    <property type="project" value="InterPro"/>
</dbReference>
<reference evidence="14" key="1">
    <citation type="journal article" date="2019" name="Plant J.">
        <title>Chlorella vulgaris genome assembly and annotation reveals the molecular basis for metabolic acclimation to high light conditions.</title>
        <authorList>
            <person name="Cecchin M."/>
            <person name="Marcolungo L."/>
            <person name="Rossato M."/>
            <person name="Girolomoni L."/>
            <person name="Cosentino E."/>
            <person name="Cuine S."/>
            <person name="Li-Beisson Y."/>
            <person name="Delledonne M."/>
            <person name="Ballottari M."/>
        </authorList>
    </citation>
    <scope>NUCLEOTIDE SEQUENCE</scope>
    <source>
        <strain evidence="14">211/11P</strain>
    </source>
</reference>
<dbReference type="PANTHER" id="PTHR43690">
    <property type="entry name" value="NARDILYSIN"/>
    <property type="match status" value="1"/>
</dbReference>
<proteinExistence type="inferred from homology"/>
<comment type="caution">
    <text evidence="14">The sequence shown here is derived from an EMBL/GenBank/DDBJ whole genome shotgun (WGS) entry which is preliminary data.</text>
</comment>
<evidence type="ECO:0000259" key="13">
    <source>
        <dbReference type="Pfam" id="PF22456"/>
    </source>
</evidence>
<dbReference type="Pfam" id="PF05193">
    <property type="entry name" value="Peptidase_M16_C"/>
    <property type="match status" value="1"/>
</dbReference>
<evidence type="ECO:0000259" key="12">
    <source>
        <dbReference type="Pfam" id="PF16187"/>
    </source>
</evidence>
<dbReference type="Proteomes" id="UP001055712">
    <property type="component" value="Unassembled WGS sequence"/>
</dbReference>
<protein>
    <submittedName>
        <fullName evidence="14">Uncharacterized protein</fullName>
    </submittedName>
</protein>
<dbReference type="FunFam" id="3.30.830.10:FF:000005">
    <property type="entry name" value="nardilysin isoform X1"/>
    <property type="match status" value="1"/>
</dbReference>
<accession>A0A9D4YXN0</accession>
<feature type="region of interest" description="Disordered" evidence="9">
    <location>
        <begin position="34"/>
        <end position="108"/>
    </location>
</feature>
<dbReference type="InterPro" id="IPR054734">
    <property type="entry name" value="PqqF-like_C_4"/>
</dbReference>
<evidence type="ECO:0000256" key="8">
    <source>
        <dbReference type="RuleBase" id="RU004447"/>
    </source>
</evidence>
<dbReference type="InterPro" id="IPR007863">
    <property type="entry name" value="Peptidase_M16_C"/>
</dbReference>
<dbReference type="GO" id="GO:0005737">
    <property type="term" value="C:cytoplasm"/>
    <property type="evidence" value="ECO:0007669"/>
    <property type="project" value="UniProtKB-ARBA"/>
</dbReference>
<dbReference type="Pfam" id="PF00675">
    <property type="entry name" value="Peptidase_M16"/>
    <property type="match status" value="1"/>
</dbReference>
<evidence type="ECO:0000313" key="14">
    <source>
        <dbReference type="EMBL" id="KAI3431613.1"/>
    </source>
</evidence>
<keyword evidence="15" id="KW-1185">Reference proteome</keyword>
<evidence type="ECO:0000256" key="7">
    <source>
        <dbReference type="ARBA" id="ARBA00023049"/>
    </source>
</evidence>
<dbReference type="AlphaFoldDB" id="A0A9D4YXN0"/>
<dbReference type="Gene3D" id="3.30.830.10">
    <property type="entry name" value="Metalloenzyme, LuxS/M16 peptidase-like"/>
    <property type="match status" value="4"/>
</dbReference>
<evidence type="ECO:0000259" key="10">
    <source>
        <dbReference type="Pfam" id="PF00675"/>
    </source>
</evidence>
<dbReference type="InterPro" id="IPR011249">
    <property type="entry name" value="Metalloenz_LuxS/M16"/>
</dbReference>
<evidence type="ECO:0000256" key="9">
    <source>
        <dbReference type="SAM" id="MobiDB-lite"/>
    </source>
</evidence>
<feature type="domain" description="Peptidase M16 N-terminal" evidence="10">
    <location>
        <begin position="110"/>
        <end position="230"/>
    </location>
</feature>
<dbReference type="PROSITE" id="PS00143">
    <property type="entry name" value="INSULINASE"/>
    <property type="match status" value="1"/>
</dbReference>
<dbReference type="OrthoDB" id="952271at2759"/>
<evidence type="ECO:0000256" key="6">
    <source>
        <dbReference type="ARBA" id="ARBA00022833"/>
    </source>
</evidence>
<feature type="domain" description="Coenzyme PQQ synthesis protein F-like C-terminal lobe" evidence="13">
    <location>
        <begin position="901"/>
        <end position="999"/>
    </location>
</feature>
<gene>
    <name evidence="14" type="ORF">D9Q98_004662</name>
</gene>
<evidence type="ECO:0000313" key="15">
    <source>
        <dbReference type="Proteomes" id="UP001055712"/>
    </source>
</evidence>
<dbReference type="InterPro" id="IPR011765">
    <property type="entry name" value="Pept_M16_N"/>
</dbReference>
<feature type="domain" description="Peptidase M16 middle/third" evidence="12">
    <location>
        <begin position="451"/>
        <end position="579"/>
    </location>
</feature>
<dbReference type="InterPro" id="IPR050626">
    <property type="entry name" value="Peptidase_M16"/>
</dbReference>
<feature type="domain" description="Peptidase M16 middle/third" evidence="12">
    <location>
        <begin position="637"/>
        <end position="795"/>
    </location>
</feature>
<keyword evidence="6" id="KW-0862">Zinc</keyword>
<evidence type="ECO:0000256" key="2">
    <source>
        <dbReference type="ARBA" id="ARBA00007261"/>
    </source>
</evidence>
<keyword evidence="4" id="KW-0479">Metal-binding</keyword>
<keyword evidence="3" id="KW-0645">Protease</keyword>
<evidence type="ECO:0000259" key="11">
    <source>
        <dbReference type="Pfam" id="PF05193"/>
    </source>
</evidence>